<feature type="transmembrane region" description="Helical" evidence="1">
    <location>
        <begin position="99"/>
        <end position="120"/>
    </location>
</feature>
<dbReference type="RefSeq" id="WP_171608623.1">
    <property type="nucleotide sequence ID" value="NZ_WHPF01000010.1"/>
</dbReference>
<feature type="transmembrane region" description="Helical" evidence="1">
    <location>
        <begin position="33"/>
        <end position="53"/>
    </location>
</feature>
<keyword evidence="4" id="KW-1185">Reference proteome</keyword>
<reference evidence="3" key="1">
    <citation type="submission" date="2019-10" db="EMBL/GenBank/DDBJ databases">
        <title>Draft genome sequence of Panacibacter sp. KCS-6.</title>
        <authorList>
            <person name="Yim K.J."/>
        </authorList>
    </citation>
    <scope>NUCLEOTIDE SEQUENCE</scope>
    <source>
        <strain evidence="3">KCS-6</strain>
    </source>
</reference>
<keyword evidence="1" id="KW-0472">Membrane</keyword>
<dbReference type="PANTHER" id="PTHR43751">
    <property type="entry name" value="SULFATASE"/>
    <property type="match status" value="1"/>
</dbReference>
<dbReference type="InterPro" id="IPR052701">
    <property type="entry name" value="GAG_Ulvan_Degrading_Sulfatases"/>
</dbReference>
<proteinExistence type="predicted"/>
<dbReference type="Gene3D" id="3.40.720.10">
    <property type="entry name" value="Alkaline Phosphatase, subunit A"/>
    <property type="match status" value="1"/>
</dbReference>
<sequence length="636" mass="72798">MFVFKCIEILALFTEGLPVFTIMPAFNYHPQKLFLPFFIGHLLLAGIVAFAYQQYIQCPPFMLCWHVAFVVSMYGCIIITGSLLACFSSVNSIALQHAMAFCWASVTILLYFVYILAFIGQEYNSRPFTMLLFWSYLKNMDALISNTSYSAVWVYAALFGVPCLIMVATLRWCAELFATPFYYATKYIKIWRHSSNRLQLTTLISCFACILVAMVIAEGYGEKCILRMQYLEEPASRVLLTDRTIYQNQTLQQGEEDISIRKNYPDTNQFKKKNVVIIIVDALRADHLSMYGYGRKTSPFLDSMYNNGHLQKANICFSAAGASFAGILGIERSKIWSHIGHSNFSIQDLLRDKGYEINFLISGDHTNYYDLKSFYGNDTLFNVYLDGSGARRYTRNDDSIIFEGLGLVKNYQNNPSFFQIHLNSAHFTGKKYAAFQQFTPCRHNKNRVEYTNNYDNGILQADYFIRNIFNTLQQKGYLQNSIVIVTADHGEALGERGIYGHTKNVYTDHILTPLLIYDSDSVQYHQLKYATALDIAPTIVDRLGLPIPASWEGCSLLNGTVKKYSYHQMGDYYAVMLRSDSALIKYIYNGKTHTEELYSLTNDLYEKHNLISATSPALIDSFRQQLNLFNIQWLSK</sequence>
<protein>
    <submittedName>
        <fullName evidence="3">Sulfatase-like hydrolase/transferase</fullName>
    </submittedName>
</protein>
<dbReference type="GO" id="GO:0016787">
    <property type="term" value="F:hydrolase activity"/>
    <property type="evidence" value="ECO:0007669"/>
    <property type="project" value="UniProtKB-KW"/>
</dbReference>
<name>A0A8J8FKG2_9BACT</name>
<dbReference type="PANTHER" id="PTHR43751:SF3">
    <property type="entry name" value="SULFATASE N-TERMINAL DOMAIN-CONTAINING PROTEIN"/>
    <property type="match status" value="1"/>
</dbReference>
<dbReference type="InterPro" id="IPR000917">
    <property type="entry name" value="Sulfatase_N"/>
</dbReference>
<keyword evidence="1" id="KW-1133">Transmembrane helix</keyword>
<dbReference type="EMBL" id="WHPF01000010">
    <property type="protein sequence ID" value="NNV56679.1"/>
    <property type="molecule type" value="Genomic_DNA"/>
</dbReference>
<feature type="transmembrane region" description="Helical" evidence="1">
    <location>
        <begin position="152"/>
        <end position="177"/>
    </location>
</feature>
<dbReference type="SUPFAM" id="SSF53649">
    <property type="entry name" value="Alkaline phosphatase-like"/>
    <property type="match status" value="1"/>
</dbReference>
<evidence type="ECO:0000256" key="1">
    <source>
        <dbReference type="SAM" id="Phobius"/>
    </source>
</evidence>
<dbReference type="InterPro" id="IPR017850">
    <property type="entry name" value="Alkaline_phosphatase_core_sf"/>
</dbReference>
<feature type="transmembrane region" description="Helical" evidence="1">
    <location>
        <begin position="65"/>
        <end position="87"/>
    </location>
</feature>
<dbReference type="Pfam" id="PF00884">
    <property type="entry name" value="Sulfatase"/>
    <property type="match status" value="1"/>
</dbReference>
<comment type="caution">
    <text evidence="3">The sequence shown here is derived from an EMBL/GenBank/DDBJ whole genome shotgun (WGS) entry which is preliminary data.</text>
</comment>
<evidence type="ECO:0000259" key="2">
    <source>
        <dbReference type="Pfam" id="PF00884"/>
    </source>
</evidence>
<keyword evidence="3" id="KW-0378">Hydrolase</keyword>
<dbReference type="Proteomes" id="UP000598971">
    <property type="component" value="Unassembled WGS sequence"/>
</dbReference>
<keyword evidence="1" id="KW-0812">Transmembrane</keyword>
<feature type="domain" description="Sulfatase N-terminal" evidence="2">
    <location>
        <begin position="273"/>
        <end position="544"/>
    </location>
</feature>
<dbReference type="AlphaFoldDB" id="A0A8J8FKG2"/>
<evidence type="ECO:0000313" key="4">
    <source>
        <dbReference type="Proteomes" id="UP000598971"/>
    </source>
</evidence>
<organism evidence="3 4">
    <name type="scientific">Limnovirga soli</name>
    <dbReference type="NCBI Taxonomy" id="2656915"/>
    <lineage>
        <taxon>Bacteria</taxon>
        <taxon>Pseudomonadati</taxon>
        <taxon>Bacteroidota</taxon>
        <taxon>Chitinophagia</taxon>
        <taxon>Chitinophagales</taxon>
        <taxon>Chitinophagaceae</taxon>
        <taxon>Limnovirga</taxon>
    </lineage>
</organism>
<evidence type="ECO:0000313" key="3">
    <source>
        <dbReference type="EMBL" id="NNV56679.1"/>
    </source>
</evidence>
<feature type="transmembrane region" description="Helical" evidence="1">
    <location>
        <begin position="198"/>
        <end position="217"/>
    </location>
</feature>
<accession>A0A8J8FKG2</accession>
<gene>
    <name evidence="3" type="ORF">GD597_14505</name>
</gene>